<protein>
    <submittedName>
        <fullName evidence="8">Choline dehydrogenase</fullName>
    </submittedName>
</protein>
<evidence type="ECO:0000313" key="8">
    <source>
        <dbReference type="EMBL" id="SEK63605.1"/>
    </source>
</evidence>
<dbReference type="InterPro" id="IPR007867">
    <property type="entry name" value="GMC_OxRtase_C"/>
</dbReference>
<dbReference type="InterPro" id="IPR051473">
    <property type="entry name" value="P2Ox-like"/>
</dbReference>
<dbReference type="EMBL" id="FOBH01000002">
    <property type="protein sequence ID" value="SEK63605.1"/>
    <property type="molecule type" value="Genomic_DNA"/>
</dbReference>
<dbReference type="Pfam" id="PF05199">
    <property type="entry name" value="GMC_oxred_C"/>
    <property type="match status" value="1"/>
</dbReference>
<sequence>MAQLLGSESTSFTLDNMGRFLCNTLQEALDSAAQTVAGHKRDFDTIIIGGGTFGAVMAEHLFLTDITRSRRVLVLEAGPFVLPEHVQNMPFMGGAPDLRVPWVNHPALSYLGLIFAVGGRSLTWGGWSPEMLDEEMAAWPQSVQTALRPPAGEGYFAQASRQISVKETNDFIYGPLHIALRKQLHAGLNMPGNETGFTFAQLLEHPAVRYPDPGEPPLTVSLLRNWLGLPDTDTTPETVLHELFKLEAPLAVQSTTLPGFFPTNKFSAIPGLISAARLANKEADGVGPVADARKRLMVVPDCHVQELITETQPDNWVRVTGVRVWQNGVSQDILLAPPQNGRQSAAIIALGTVETTRMALTTFQQSLAGRAAQRMGTNLIAHLRTNLTIRVPRAAIVANLPPTTIPSLQSSALLIKGKSPNNKTFHFQITASGLGKLGIDSEAELFKKIPDLELIEAMRRANDSTVVITIRGIGEMTPRNPDSFIDLSTQESDFERPKAVVHLGNAKASPQEFSGSVQTNNDRTTWDAMDAVADKIALIFAGNEPFEILPNAASAIPVPAGLRAQRLAILAAFRNRRDDLGTTHHDAGTMRMGDDIADAVTNDFGRIHDTTNCYVASPALFPSLGSPNPMLTGVALGRRTGDLLNSGVLFTPDPIVSPQDETGFQPLFDGTASTFKNWTLVGPPGGGMLHLNGEMVSYGDGALRLFYYSQQAFGDFTLRLQFRIWDAANHNSGVFVRFPRPTLGLTPALQARISQRPSPEPAFDPGNPAWKPVVAGFEVQIDDNARGDAGKDFYGIKPEPDGLFKNRTGAIYKIQAGDRVWHLNFNEPAVQNYIPGPALVPGIWFEYEIVVQGNNYTVFLTNIDTGERKQTTAFQNTDPDRGLTPGFIGIQAYPGSIVAWRHIRIRTA</sequence>
<evidence type="ECO:0000256" key="3">
    <source>
        <dbReference type="ARBA" id="ARBA00022630"/>
    </source>
</evidence>
<dbReference type="PANTHER" id="PTHR42784:SF1">
    <property type="entry name" value="PYRANOSE 2-OXIDASE"/>
    <property type="match status" value="1"/>
</dbReference>
<dbReference type="GO" id="GO:0016787">
    <property type="term" value="F:hydrolase activity"/>
    <property type="evidence" value="ECO:0007669"/>
    <property type="project" value="InterPro"/>
</dbReference>
<dbReference type="Pfam" id="PF06439">
    <property type="entry name" value="3keto-disac_hyd"/>
    <property type="match status" value="1"/>
</dbReference>
<feature type="domain" description="Glucose-methanol-choline oxidoreductase C-terminal" evidence="6">
    <location>
        <begin position="519"/>
        <end position="637"/>
    </location>
</feature>
<dbReference type="STRING" id="1233.SAMN05216387_102229"/>
<evidence type="ECO:0000259" key="7">
    <source>
        <dbReference type="Pfam" id="PF06439"/>
    </source>
</evidence>
<feature type="domain" description="3-keto-alpha-glucoside-1,2-lyase/3-keto-2-hydroxy-glucal hydratase" evidence="7">
    <location>
        <begin position="663"/>
        <end position="906"/>
    </location>
</feature>
<dbReference type="RefSeq" id="WP_090827266.1">
    <property type="nucleotide sequence ID" value="NZ_FOBH01000002.1"/>
</dbReference>
<dbReference type="PANTHER" id="PTHR42784">
    <property type="entry name" value="PYRANOSE 2-OXIDASE"/>
    <property type="match status" value="1"/>
</dbReference>
<keyword evidence="3" id="KW-0285">Flavoprotein</keyword>
<keyword evidence="9" id="KW-1185">Reference proteome</keyword>
<gene>
    <name evidence="8" type="ORF">SAMN05216387_102229</name>
</gene>
<evidence type="ECO:0000256" key="5">
    <source>
        <dbReference type="ARBA" id="ARBA00023002"/>
    </source>
</evidence>
<keyword evidence="4" id="KW-0274">FAD</keyword>
<dbReference type="Gene3D" id="2.60.120.560">
    <property type="entry name" value="Exo-inulinase, domain 1"/>
    <property type="match status" value="1"/>
</dbReference>
<dbReference type="GO" id="GO:0016614">
    <property type="term" value="F:oxidoreductase activity, acting on CH-OH group of donors"/>
    <property type="evidence" value="ECO:0007669"/>
    <property type="project" value="InterPro"/>
</dbReference>
<comment type="similarity">
    <text evidence="2">Belongs to the GMC oxidoreductase family.</text>
</comment>
<evidence type="ECO:0000256" key="2">
    <source>
        <dbReference type="ARBA" id="ARBA00010790"/>
    </source>
</evidence>
<evidence type="ECO:0000256" key="4">
    <source>
        <dbReference type="ARBA" id="ARBA00022827"/>
    </source>
</evidence>
<comment type="cofactor">
    <cofactor evidence="1">
        <name>FAD</name>
        <dbReference type="ChEBI" id="CHEBI:57692"/>
    </cofactor>
</comment>
<dbReference type="Proteomes" id="UP000198620">
    <property type="component" value="Unassembled WGS sequence"/>
</dbReference>
<dbReference type="InterPro" id="IPR036188">
    <property type="entry name" value="FAD/NAD-bd_sf"/>
</dbReference>
<name>A0A1H7IS55_9PROT</name>
<evidence type="ECO:0000259" key="6">
    <source>
        <dbReference type="Pfam" id="PF05199"/>
    </source>
</evidence>
<evidence type="ECO:0000256" key="1">
    <source>
        <dbReference type="ARBA" id="ARBA00001974"/>
    </source>
</evidence>
<keyword evidence="5" id="KW-0560">Oxidoreductase</keyword>
<proteinExistence type="inferred from homology"/>
<accession>A0A1H7IS55</accession>
<organism evidence="8 9">
    <name type="scientific">Nitrosovibrio tenuis</name>
    <dbReference type="NCBI Taxonomy" id="1233"/>
    <lineage>
        <taxon>Bacteria</taxon>
        <taxon>Pseudomonadati</taxon>
        <taxon>Pseudomonadota</taxon>
        <taxon>Betaproteobacteria</taxon>
        <taxon>Nitrosomonadales</taxon>
        <taxon>Nitrosomonadaceae</taxon>
        <taxon>Nitrosovibrio</taxon>
    </lineage>
</organism>
<dbReference type="InterPro" id="IPR010496">
    <property type="entry name" value="AL/BT2_dom"/>
</dbReference>
<dbReference type="Gene3D" id="3.50.50.60">
    <property type="entry name" value="FAD/NAD(P)-binding domain"/>
    <property type="match status" value="2"/>
</dbReference>
<evidence type="ECO:0000313" key="9">
    <source>
        <dbReference type="Proteomes" id="UP000198620"/>
    </source>
</evidence>
<dbReference type="AlphaFoldDB" id="A0A1H7IS55"/>
<dbReference type="SUPFAM" id="SSF51905">
    <property type="entry name" value="FAD/NAD(P)-binding domain"/>
    <property type="match status" value="1"/>
</dbReference>
<reference evidence="8 9" key="1">
    <citation type="submission" date="2016-10" db="EMBL/GenBank/DDBJ databases">
        <authorList>
            <person name="de Groot N.N."/>
        </authorList>
    </citation>
    <scope>NUCLEOTIDE SEQUENCE [LARGE SCALE GENOMIC DNA]</scope>
    <source>
        <strain evidence="8 9">Nv1</strain>
    </source>
</reference>
<dbReference type="OrthoDB" id="9787779at2"/>